<evidence type="ECO:0000313" key="3">
    <source>
        <dbReference type="Proteomes" id="UP000499080"/>
    </source>
</evidence>
<keyword evidence="3" id="KW-1185">Reference proteome</keyword>
<comment type="caution">
    <text evidence="1">The sequence shown here is derived from an EMBL/GenBank/DDBJ whole genome shotgun (WGS) entry which is preliminary data.</text>
</comment>
<gene>
    <name evidence="1" type="ORF">AVEN_221472_1</name>
    <name evidence="2" type="ORF">AVEN_221474_1</name>
</gene>
<evidence type="ECO:0000313" key="2">
    <source>
        <dbReference type="EMBL" id="GBN41852.1"/>
    </source>
</evidence>
<sequence length="116" mass="12742">MLAETCVSFLFSAHSDNAAIWGMKILGVTLGFRFRQITEISEAVPVKANYDEHYHCSEGQAPKRLLTDFLCSKAYVQIFQVKVTPASTIAEVRTPNLPGNFIPRCSGCSPLMGMGI</sequence>
<organism evidence="1 3">
    <name type="scientific">Araneus ventricosus</name>
    <name type="common">Orbweaver spider</name>
    <name type="synonym">Epeira ventricosa</name>
    <dbReference type="NCBI Taxonomy" id="182803"/>
    <lineage>
        <taxon>Eukaryota</taxon>
        <taxon>Metazoa</taxon>
        <taxon>Ecdysozoa</taxon>
        <taxon>Arthropoda</taxon>
        <taxon>Chelicerata</taxon>
        <taxon>Arachnida</taxon>
        <taxon>Araneae</taxon>
        <taxon>Araneomorphae</taxon>
        <taxon>Entelegynae</taxon>
        <taxon>Araneoidea</taxon>
        <taxon>Araneidae</taxon>
        <taxon>Araneus</taxon>
    </lineage>
</organism>
<accession>A0A4Y2NU01</accession>
<dbReference type="AlphaFoldDB" id="A0A4Y2NU01"/>
<evidence type="ECO:0000313" key="1">
    <source>
        <dbReference type="EMBL" id="GBN41850.1"/>
    </source>
</evidence>
<proteinExistence type="predicted"/>
<protein>
    <submittedName>
        <fullName evidence="1">Uncharacterized protein</fullName>
    </submittedName>
</protein>
<dbReference type="EMBL" id="BGPR01009719">
    <property type="protein sequence ID" value="GBN41852.1"/>
    <property type="molecule type" value="Genomic_DNA"/>
</dbReference>
<name>A0A4Y2NU01_ARAVE</name>
<dbReference type="EMBL" id="BGPR01009719">
    <property type="protein sequence ID" value="GBN41850.1"/>
    <property type="molecule type" value="Genomic_DNA"/>
</dbReference>
<dbReference type="Proteomes" id="UP000499080">
    <property type="component" value="Unassembled WGS sequence"/>
</dbReference>
<reference evidence="1 3" key="1">
    <citation type="journal article" date="2019" name="Sci. Rep.">
        <title>Orb-weaving spider Araneus ventricosus genome elucidates the spidroin gene catalogue.</title>
        <authorList>
            <person name="Kono N."/>
            <person name="Nakamura H."/>
            <person name="Ohtoshi R."/>
            <person name="Moran D.A.P."/>
            <person name="Shinohara A."/>
            <person name="Yoshida Y."/>
            <person name="Fujiwara M."/>
            <person name="Mori M."/>
            <person name="Tomita M."/>
            <person name="Arakawa K."/>
        </authorList>
    </citation>
    <scope>NUCLEOTIDE SEQUENCE [LARGE SCALE GENOMIC DNA]</scope>
</reference>